<dbReference type="PANTHER" id="PTHR36966">
    <property type="entry name" value="REP-ASSOCIATED TYROSINE TRANSPOSASE"/>
    <property type="match status" value="1"/>
</dbReference>
<accession>A0ABV4XH66</accession>
<organism evidence="2 3">
    <name type="scientific">Floridaenema aerugineum BLCC-F46</name>
    <dbReference type="NCBI Taxonomy" id="3153654"/>
    <lineage>
        <taxon>Bacteria</taxon>
        <taxon>Bacillati</taxon>
        <taxon>Cyanobacteriota</taxon>
        <taxon>Cyanophyceae</taxon>
        <taxon>Oscillatoriophycideae</taxon>
        <taxon>Aerosakkonematales</taxon>
        <taxon>Aerosakkonemataceae</taxon>
        <taxon>Floridanema</taxon>
        <taxon>Floridanema aerugineum</taxon>
    </lineage>
</organism>
<protein>
    <submittedName>
        <fullName evidence="2">Transposase</fullName>
    </submittedName>
</protein>
<keyword evidence="3" id="KW-1185">Reference proteome</keyword>
<dbReference type="InterPro" id="IPR036515">
    <property type="entry name" value="Transposase_17_sf"/>
</dbReference>
<dbReference type="Gene3D" id="3.30.70.1290">
    <property type="entry name" value="Transposase IS200-like"/>
    <property type="match status" value="1"/>
</dbReference>
<dbReference type="InterPro" id="IPR052715">
    <property type="entry name" value="RAYT_transposase"/>
</dbReference>
<feature type="domain" description="Transposase IS200-like" evidence="1">
    <location>
        <begin position="20"/>
        <end position="164"/>
    </location>
</feature>
<evidence type="ECO:0000313" key="2">
    <source>
        <dbReference type="EMBL" id="MFB2882145.1"/>
    </source>
</evidence>
<dbReference type="Proteomes" id="UP001576774">
    <property type="component" value="Unassembled WGS sequence"/>
</dbReference>
<gene>
    <name evidence="2" type="ORF">ACE1CC_35300</name>
</gene>
<dbReference type="InterPro" id="IPR002686">
    <property type="entry name" value="Transposase_17"/>
</dbReference>
<dbReference type="SMART" id="SM01321">
    <property type="entry name" value="Y1_Tnp"/>
    <property type="match status" value="1"/>
</dbReference>
<name>A0ABV4XH66_9CYAN</name>
<dbReference type="SUPFAM" id="SSF143422">
    <property type="entry name" value="Transposase IS200-like"/>
    <property type="match status" value="1"/>
</dbReference>
<dbReference type="EMBL" id="JBHFNQ010000258">
    <property type="protein sequence ID" value="MFB2882145.1"/>
    <property type="molecule type" value="Genomic_DNA"/>
</dbReference>
<comment type="caution">
    <text evidence="2">The sequence shown here is derived from an EMBL/GenBank/DDBJ whole genome shotgun (WGS) entry which is preliminary data.</text>
</comment>
<evidence type="ECO:0000259" key="1">
    <source>
        <dbReference type="SMART" id="SM01321"/>
    </source>
</evidence>
<reference evidence="2 3" key="1">
    <citation type="submission" date="2024-09" db="EMBL/GenBank/DDBJ databases">
        <title>Floridaenema gen nov. (Aerosakkonemataceae, Aerosakkonematales ord. nov., Cyanobacteria) from benthic tropical and subtropical fresh waters, with the description of four new species.</title>
        <authorList>
            <person name="Moretto J.A."/>
            <person name="Berthold D.E."/>
            <person name="Lefler F.W."/>
            <person name="Huang I.-S."/>
            <person name="Laughinghouse H. IV."/>
        </authorList>
    </citation>
    <scope>NUCLEOTIDE SEQUENCE [LARGE SCALE GENOMIC DNA]</scope>
    <source>
        <strain evidence="2 3">BLCC-F46</strain>
    </source>
</reference>
<dbReference type="PANTHER" id="PTHR36966:SF1">
    <property type="entry name" value="REP-ASSOCIATED TYROSINE TRANSPOSASE"/>
    <property type="match status" value="1"/>
</dbReference>
<proteinExistence type="predicted"/>
<dbReference type="RefSeq" id="WP_413275104.1">
    <property type="nucleotide sequence ID" value="NZ_JBHFNQ010000258.1"/>
</dbReference>
<sequence>MSKSITRNRRSVRLHGYDYSADGAYFVTICVRNRECLLGEIQNGQLILNQYGEIVRDVWEDLPNQVPDIYLDEYVIMPNHFHAILLLEKSEDSAEFYEALDVYDEKDRRKMLLPKVVGRFKMLAAKAINQIRENEGAFWQRNYYEHIIRSEEDCQKIREYIVNNPMQWELDENHPSQMKIKDINRKSRT</sequence>
<evidence type="ECO:0000313" key="3">
    <source>
        <dbReference type="Proteomes" id="UP001576774"/>
    </source>
</evidence>